<proteinExistence type="predicted"/>
<dbReference type="RefSeq" id="WP_132112570.1">
    <property type="nucleotide sequence ID" value="NZ_SLWS01000001.1"/>
</dbReference>
<evidence type="ECO:0000313" key="1">
    <source>
        <dbReference type="EMBL" id="TCO65864.1"/>
    </source>
</evidence>
<organism evidence="1 2">
    <name type="scientific">Actinocrispum wychmicini</name>
    <dbReference type="NCBI Taxonomy" id="1213861"/>
    <lineage>
        <taxon>Bacteria</taxon>
        <taxon>Bacillati</taxon>
        <taxon>Actinomycetota</taxon>
        <taxon>Actinomycetes</taxon>
        <taxon>Pseudonocardiales</taxon>
        <taxon>Pseudonocardiaceae</taxon>
        <taxon>Actinocrispum</taxon>
    </lineage>
</organism>
<accession>A0A4R2K0Q3</accession>
<dbReference type="OrthoDB" id="3690937at2"/>
<dbReference type="AlphaFoldDB" id="A0A4R2K0Q3"/>
<evidence type="ECO:0008006" key="3">
    <source>
        <dbReference type="Google" id="ProtNLM"/>
    </source>
</evidence>
<name>A0A4R2K0Q3_9PSEU</name>
<evidence type="ECO:0000313" key="2">
    <source>
        <dbReference type="Proteomes" id="UP000295680"/>
    </source>
</evidence>
<keyword evidence="2" id="KW-1185">Reference proteome</keyword>
<comment type="caution">
    <text evidence="1">The sequence shown here is derived from an EMBL/GenBank/DDBJ whole genome shotgun (WGS) entry which is preliminary data.</text>
</comment>
<dbReference type="SUPFAM" id="SSF101386">
    <property type="entry name" value="all-alpha NTP pyrophosphatases"/>
    <property type="match status" value="1"/>
</dbReference>
<dbReference type="EMBL" id="SLWS01000001">
    <property type="protein sequence ID" value="TCO65864.1"/>
    <property type="molecule type" value="Genomic_DNA"/>
</dbReference>
<sequence length="118" mass="12995">MDAVERHNDMSLREFSAWAGQQAKRLAANFGLDSQADRDLFALAQTVKLGEEVGELHAEVLGAIRYCRADKVDQYTNETLAGELADVMVCTMLLAQIFDVDLAGAVAGKIGFLDERRF</sequence>
<reference evidence="1 2" key="1">
    <citation type="submission" date="2019-03" db="EMBL/GenBank/DDBJ databases">
        <title>Genomic Encyclopedia of Type Strains, Phase IV (KMG-IV): sequencing the most valuable type-strain genomes for metagenomic binning, comparative biology and taxonomic classification.</title>
        <authorList>
            <person name="Goeker M."/>
        </authorList>
    </citation>
    <scope>NUCLEOTIDE SEQUENCE [LARGE SCALE GENOMIC DNA]</scope>
    <source>
        <strain evidence="1 2">DSM 45934</strain>
    </source>
</reference>
<protein>
    <recommendedName>
        <fullName evidence="3">MazG-like nucleotide pyrophosphohydrolase family protein</fullName>
    </recommendedName>
</protein>
<dbReference type="Gene3D" id="1.10.287.1080">
    <property type="entry name" value="MazG-like"/>
    <property type="match status" value="1"/>
</dbReference>
<gene>
    <name evidence="1" type="ORF">EV192_1011656</name>
</gene>
<dbReference type="Proteomes" id="UP000295680">
    <property type="component" value="Unassembled WGS sequence"/>
</dbReference>